<evidence type="ECO:0000313" key="2">
    <source>
        <dbReference type="EMBL" id="SDO30342.1"/>
    </source>
</evidence>
<dbReference type="Proteomes" id="UP000198741">
    <property type="component" value="Chromosome I"/>
</dbReference>
<gene>
    <name evidence="2" type="ORF">SAMN04515671_0491</name>
</gene>
<dbReference type="OrthoDB" id="5510591at2"/>
<dbReference type="STRING" id="1090615.SAMN04515671_0491"/>
<reference evidence="2 3" key="1">
    <citation type="submission" date="2016-10" db="EMBL/GenBank/DDBJ databases">
        <authorList>
            <person name="de Groot N.N."/>
        </authorList>
    </citation>
    <scope>NUCLEOTIDE SEQUENCE [LARGE SCALE GENOMIC DNA]</scope>
    <source>
        <strain evidence="3">P4-7,KCTC 19426,CECT 7604</strain>
    </source>
</reference>
<dbReference type="EMBL" id="LT629710">
    <property type="protein sequence ID" value="SDO30342.1"/>
    <property type="molecule type" value="Genomic_DNA"/>
</dbReference>
<keyword evidence="3" id="KW-1185">Reference proteome</keyword>
<protein>
    <submittedName>
        <fullName evidence="2">NAD(P)H dehydrogenase (Quinone)</fullName>
    </submittedName>
</protein>
<dbReference type="InterPro" id="IPR036291">
    <property type="entry name" value="NAD(P)-bd_dom_sf"/>
</dbReference>
<dbReference type="InterPro" id="IPR016040">
    <property type="entry name" value="NAD(P)-bd_dom"/>
</dbReference>
<dbReference type="InterPro" id="IPR052718">
    <property type="entry name" value="NmrA-type_oxidoreductase"/>
</dbReference>
<name>A0A1H0IG19_9ACTN</name>
<evidence type="ECO:0000259" key="1">
    <source>
        <dbReference type="Pfam" id="PF13460"/>
    </source>
</evidence>
<sequence length="290" mass="29550">MIAITGATGHLGRLVIADLLKAGTPAEQIVAVVRSAGKAEDLAAQGIDVRVADYGQRDALTAALTGVQRLLLISASEPGVRVPQHRNVVEAAVAAGVGYLAYTSLLRADTTQLNLAPEHKATEELIVASGLPYTFLRNGWYLENYTGDLAATIARGTIVGVAGDGRVSAAARADYAAAAAAVLLGSGFEGQILELGGDTSFTLAEQAAAFAAGAGTPVVYQQLTAPAYTEVLTGAGLPAGVAEFVVGIDQAIARGDLETDSHQLSQLIGRPTADPIEFFRAAAAQAVSAG</sequence>
<organism evidence="2 3">
    <name type="scientific">Nakamurella panacisegetis</name>
    <dbReference type="NCBI Taxonomy" id="1090615"/>
    <lineage>
        <taxon>Bacteria</taxon>
        <taxon>Bacillati</taxon>
        <taxon>Actinomycetota</taxon>
        <taxon>Actinomycetes</taxon>
        <taxon>Nakamurellales</taxon>
        <taxon>Nakamurellaceae</taxon>
        <taxon>Nakamurella</taxon>
    </lineage>
</organism>
<accession>A0A1H0IG19</accession>
<evidence type="ECO:0000313" key="3">
    <source>
        <dbReference type="Proteomes" id="UP000198741"/>
    </source>
</evidence>
<dbReference type="Gene3D" id="3.90.25.10">
    <property type="entry name" value="UDP-galactose 4-epimerase, domain 1"/>
    <property type="match status" value="1"/>
</dbReference>
<dbReference type="PANTHER" id="PTHR47129:SF1">
    <property type="entry name" value="NMRA-LIKE DOMAIN-CONTAINING PROTEIN"/>
    <property type="match status" value="1"/>
</dbReference>
<dbReference type="Gene3D" id="3.40.50.720">
    <property type="entry name" value="NAD(P)-binding Rossmann-like Domain"/>
    <property type="match status" value="1"/>
</dbReference>
<dbReference type="AlphaFoldDB" id="A0A1H0IG19"/>
<dbReference type="RefSeq" id="WP_090474428.1">
    <property type="nucleotide sequence ID" value="NZ_LT629710.1"/>
</dbReference>
<dbReference type="Pfam" id="PF13460">
    <property type="entry name" value="NAD_binding_10"/>
    <property type="match status" value="1"/>
</dbReference>
<feature type="domain" description="NAD(P)-binding" evidence="1">
    <location>
        <begin position="6"/>
        <end position="181"/>
    </location>
</feature>
<proteinExistence type="predicted"/>
<dbReference type="PANTHER" id="PTHR47129">
    <property type="entry name" value="QUINONE OXIDOREDUCTASE 2"/>
    <property type="match status" value="1"/>
</dbReference>
<dbReference type="SUPFAM" id="SSF51735">
    <property type="entry name" value="NAD(P)-binding Rossmann-fold domains"/>
    <property type="match status" value="1"/>
</dbReference>